<dbReference type="Proteomes" id="UP000785625">
    <property type="component" value="Unassembled WGS sequence"/>
</dbReference>
<feature type="transmembrane region" description="Helical" evidence="1">
    <location>
        <begin position="6"/>
        <end position="24"/>
    </location>
</feature>
<dbReference type="RefSeq" id="WP_204784403.1">
    <property type="nucleotide sequence ID" value="NZ_JACJKU010000002.1"/>
</dbReference>
<proteinExistence type="predicted"/>
<sequence>MKKWNWWIGLTILAVALSFVEWRYPMPTGTLDVQLTGISIAGICLGLSVSWSYLTFVIIGLVMLVINLQNWWTLIPILLTMLVLSLMLKWRTSLNTHMEHSQAINFGLVVGGVQFIGMILIIAIQAIMMTNQWDEFLAIIEMALPASVLNGLLDCLLVPPLTLLVRHYTENVKKE</sequence>
<comment type="caution">
    <text evidence="2">The sequence shown here is derived from an EMBL/GenBank/DDBJ whole genome shotgun (WGS) entry which is preliminary data.</text>
</comment>
<feature type="transmembrane region" description="Helical" evidence="1">
    <location>
        <begin position="148"/>
        <end position="165"/>
    </location>
</feature>
<name>A0ABS2GWB9_9LACO</name>
<evidence type="ECO:0000313" key="2">
    <source>
        <dbReference type="EMBL" id="MBM6939933.1"/>
    </source>
</evidence>
<dbReference type="EMBL" id="JACJKU010000002">
    <property type="protein sequence ID" value="MBM6939933.1"/>
    <property type="molecule type" value="Genomic_DNA"/>
</dbReference>
<organism evidence="2 3">
    <name type="scientific">Limosilactobacillus coleohominis</name>
    <dbReference type="NCBI Taxonomy" id="181675"/>
    <lineage>
        <taxon>Bacteria</taxon>
        <taxon>Bacillati</taxon>
        <taxon>Bacillota</taxon>
        <taxon>Bacilli</taxon>
        <taxon>Lactobacillales</taxon>
        <taxon>Lactobacillaceae</taxon>
        <taxon>Limosilactobacillus</taxon>
    </lineage>
</organism>
<feature type="transmembrane region" description="Helical" evidence="1">
    <location>
        <begin position="71"/>
        <end position="91"/>
    </location>
</feature>
<keyword evidence="1" id="KW-0812">Transmembrane</keyword>
<keyword evidence="3" id="KW-1185">Reference proteome</keyword>
<protein>
    <recommendedName>
        <fullName evidence="4">ECF transporter S component</fullName>
    </recommendedName>
</protein>
<evidence type="ECO:0000313" key="3">
    <source>
        <dbReference type="Proteomes" id="UP000785625"/>
    </source>
</evidence>
<keyword evidence="1" id="KW-0472">Membrane</keyword>
<feature type="transmembrane region" description="Helical" evidence="1">
    <location>
        <begin position="103"/>
        <end position="128"/>
    </location>
</feature>
<reference evidence="2 3" key="1">
    <citation type="journal article" date="2021" name="Sci. Rep.">
        <title>The distribution of antibiotic resistance genes in chicken gut microbiota commensals.</title>
        <authorList>
            <person name="Juricova H."/>
            <person name="Matiasovicova J."/>
            <person name="Kubasova T."/>
            <person name="Cejkova D."/>
            <person name="Rychlik I."/>
        </authorList>
    </citation>
    <scope>NUCLEOTIDE SEQUENCE [LARGE SCALE GENOMIC DNA]</scope>
    <source>
        <strain evidence="2 3">An574</strain>
    </source>
</reference>
<evidence type="ECO:0000256" key="1">
    <source>
        <dbReference type="SAM" id="Phobius"/>
    </source>
</evidence>
<accession>A0ABS2GWB9</accession>
<feature type="transmembrane region" description="Helical" evidence="1">
    <location>
        <begin position="36"/>
        <end position="65"/>
    </location>
</feature>
<keyword evidence="1" id="KW-1133">Transmembrane helix</keyword>
<evidence type="ECO:0008006" key="4">
    <source>
        <dbReference type="Google" id="ProtNLM"/>
    </source>
</evidence>
<gene>
    <name evidence="2" type="ORF">H5975_00255</name>
</gene>